<evidence type="ECO:0000313" key="1">
    <source>
        <dbReference type="EMBL" id="PZQ63122.1"/>
    </source>
</evidence>
<dbReference type="Proteomes" id="UP000249229">
    <property type="component" value="Unassembled WGS sequence"/>
</dbReference>
<organism evidence="1 2">
    <name type="scientific">Sphingomonas taxi</name>
    <dbReference type="NCBI Taxonomy" id="1549858"/>
    <lineage>
        <taxon>Bacteria</taxon>
        <taxon>Pseudomonadati</taxon>
        <taxon>Pseudomonadota</taxon>
        <taxon>Alphaproteobacteria</taxon>
        <taxon>Sphingomonadales</taxon>
        <taxon>Sphingomonadaceae</taxon>
        <taxon>Sphingomonas</taxon>
    </lineage>
</organism>
<comment type="caution">
    <text evidence="1">The sequence shown here is derived from an EMBL/GenBank/DDBJ whole genome shotgun (WGS) entry which is preliminary data.</text>
</comment>
<dbReference type="Gene3D" id="1.25.40.10">
    <property type="entry name" value="Tetratricopeptide repeat domain"/>
    <property type="match status" value="1"/>
</dbReference>
<protein>
    <submittedName>
        <fullName evidence="1">Uncharacterized protein</fullName>
    </submittedName>
</protein>
<dbReference type="AlphaFoldDB" id="A0A2W5PBF1"/>
<dbReference type="EMBL" id="QFQI01000001">
    <property type="protein sequence ID" value="PZQ63122.1"/>
    <property type="molecule type" value="Genomic_DNA"/>
</dbReference>
<reference evidence="1 2" key="1">
    <citation type="submission" date="2017-08" db="EMBL/GenBank/DDBJ databases">
        <title>Infants hospitalized years apart are colonized by the same room-sourced microbial strains.</title>
        <authorList>
            <person name="Brooks B."/>
            <person name="Olm M.R."/>
            <person name="Firek B.A."/>
            <person name="Baker R."/>
            <person name="Thomas B.C."/>
            <person name="Morowitz M.J."/>
            <person name="Banfield J.F."/>
        </authorList>
    </citation>
    <scope>NUCLEOTIDE SEQUENCE [LARGE SCALE GENOMIC DNA]</scope>
    <source>
        <strain evidence="1">S2_005_001_R1_22</strain>
    </source>
</reference>
<name>A0A2W5PBF1_9SPHN</name>
<dbReference type="SUPFAM" id="SSF48452">
    <property type="entry name" value="TPR-like"/>
    <property type="match status" value="1"/>
</dbReference>
<accession>A0A2W5PBF1</accession>
<gene>
    <name evidence="1" type="ORF">DI544_00235</name>
</gene>
<sequence length="519" mass="53611">MLLTAAPARATAGDLAAYLRARVADADGAVAVAVRDYARALDAAPGSVTVALRAYREAVRGGDDALADRAAATLATLDAAPSDTALLALASAARRGDGVAATTAIDRLDRDQLRVLAAPLRGWAALAAGGDALAPLAAAPRDAVSQRFAAETRALLLIATGRSAEGVAALRASSGGDLSAQDERVAAARLLIGQGRTQAAAELIGSGGADTALHVVPTRGAAPTLAFGVSHLFTRVAADLASGEPGPLTYTLLRGALRADPGNDRARLLLAGVLASDDALDAGLAELAGVSADSGYAQVAATGRVQMLADAGREEEALAALRRLEAGPDASVADLQRLADLNMRLDRPAEAAPLYARLVERAGTRADWADWLQYGAALDRAGRWPEARAALEKAVARGRAEPLALNYLGYALIQRGERMGAAQKMLERAAALKPDDAAIADSLGWALLRRGQTARALPLIERAAQADPVNAEIGEHLGDLYWRTGRRFEARYAWTAARQTAAAADRPRLDAKIAGGVAE</sequence>
<dbReference type="InterPro" id="IPR011990">
    <property type="entry name" value="TPR-like_helical_dom_sf"/>
</dbReference>
<proteinExistence type="predicted"/>
<evidence type="ECO:0000313" key="2">
    <source>
        <dbReference type="Proteomes" id="UP000249229"/>
    </source>
</evidence>